<evidence type="ECO:0000256" key="1">
    <source>
        <dbReference type="ARBA" id="ARBA00004141"/>
    </source>
</evidence>
<dbReference type="InterPro" id="IPR006153">
    <property type="entry name" value="Cation/H_exchanger_TM"/>
</dbReference>
<protein>
    <submittedName>
        <fullName evidence="9">Cation:proton antiporter</fullName>
    </submittedName>
</protein>
<evidence type="ECO:0000313" key="9">
    <source>
        <dbReference type="EMBL" id="MBB1246102.1"/>
    </source>
</evidence>
<gene>
    <name evidence="9" type="ORF">GL263_21465</name>
</gene>
<evidence type="ECO:0000256" key="4">
    <source>
        <dbReference type="ARBA" id="ARBA00022692"/>
    </source>
</evidence>
<dbReference type="InterPro" id="IPR038770">
    <property type="entry name" value="Na+/solute_symporter_sf"/>
</dbReference>
<reference evidence="10" key="1">
    <citation type="journal article" date="2020" name="Syst. Appl. Microbiol.">
        <title>Streptomyces alkaliterrae sp. nov., isolated from an alkaline soil, and emended descriptions of Streptomyces alkaliphilus, Streptomyces calidiresistens and Streptomyces durbertensis.</title>
        <authorList>
            <person name="Swiecimska M."/>
            <person name="Golinska P."/>
            <person name="Nouioui I."/>
            <person name="Wypij M."/>
            <person name="Rai M."/>
            <person name="Sangal V."/>
            <person name="Goodfellow M."/>
        </authorList>
    </citation>
    <scope>NUCLEOTIDE SEQUENCE [LARGE SCALE GENOMIC DNA]</scope>
    <source>
        <strain evidence="10">DSM 104538</strain>
    </source>
</reference>
<evidence type="ECO:0000313" key="10">
    <source>
        <dbReference type="Proteomes" id="UP000766698"/>
    </source>
</evidence>
<comment type="similarity">
    <text evidence="2">Belongs to the monovalent cation:proton antiporter 2 (CPA2) transporter (TC 2.A.37) family.</text>
</comment>
<dbReference type="Pfam" id="PF02254">
    <property type="entry name" value="TrkA_N"/>
    <property type="match status" value="1"/>
</dbReference>
<feature type="transmembrane region" description="Helical" evidence="7">
    <location>
        <begin position="220"/>
        <end position="239"/>
    </location>
</feature>
<dbReference type="EMBL" id="WMLF01000407">
    <property type="protein sequence ID" value="MBB1246102.1"/>
    <property type="molecule type" value="Genomic_DNA"/>
</dbReference>
<dbReference type="RefSeq" id="WP_182857381.1">
    <property type="nucleotide sequence ID" value="NZ_WMLF01000407.1"/>
</dbReference>
<feature type="transmembrane region" description="Helical" evidence="7">
    <location>
        <begin position="251"/>
        <end position="268"/>
    </location>
</feature>
<dbReference type="Pfam" id="PF00999">
    <property type="entry name" value="Na_H_Exchanger"/>
    <property type="match status" value="1"/>
</dbReference>
<evidence type="ECO:0000256" key="5">
    <source>
        <dbReference type="ARBA" id="ARBA00022989"/>
    </source>
</evidence>
<sequence>MEPAYLLAPFVGGLLAMAIRLPPLVGFLAAGFALKAMGYGSIPALETIADLGVTLLLFTIGLKLNVRTLLRKEVWGAATLHMVTSTGVFVGVLALLKLVGFSLLAGAGLQSFAVIAFALSFSSTVFAVKVLEERSESRSLYGRTAIGVLIMQDIFAVVFLTASTGKLPSPWAVCLLLLIPLSGVLRRLLPRIGHGEMQILFGVVLALVLGYALFEQAGIKGDLGALIIGMLLAPHPSAAGLSKSLFNMKELFLVGFFVSIGLTALPSWDMVALAVLLVALVPLKSLLFLLIFSGFRLRKRTSFLATLSLSNFSEFGLIVAVVAAGQGWVTDDWLVVLSLAVALSFAGAAVLNFRSRPLFTRLEPRMRDRDVSTLHPDDRPIEIGRAQVVVLGMGRVGRGAYDRLTDAYGLDVLGVDTDVDKVTDLQAAGYTVLEGDATDEDFWEKLTLAEHVELVVLAMPHHAGNFFALEQLRHQEFRGRIAAAVTHFEEIEPLERRGAHAVFHLYEEAGTALADSAAEVAGLTPGGGVRRDSVG</sequence>
<keyword evidence="5 7" id="KW-1133">Transmembrane helix</keyword>
<keyword evidence="3" id="KW-0813">Transport</keyword>
<organism evidence="9 10">
    <name type="scientific">Streptomyces durbertensis</name>
    <dbReference type="NCBI Taxonomy" id="2448886"/>
    <lineage>
        <taxon>Bacteria</taxon>
        <taxon>Bacillati</taxon>
        <taxon>Actinomycetota</taxon>
        <taxon>Actinomycetes</taxon>
        <taxon>Kitasatosporales</taxon>
        <taxon>Streptomycetaceae</taxon>
        <taxon>Streptomyces</taxon>
    </lineage>
</organism>
<dbReference type="InterPro" id="IPR036291">
    <property type="entry name" value="NAD(P)-bd_dom_sf"/>
</dbReference>
<evidence type="ECO:0000256" key="6">
    <source>
        <dbReference type="ARBA" id="ARBA00023136"/>
    </source>
</evidence>
<evidence type="ECO:0000256" key="3">
    <source>
        <dbReference type="ARBA" id="ARBA00022448"/>
    </source>
</evidence>
<feature type="transmembrane region" description="Helical" evidence="7">
    <location>
        <begin position="197"/>
        <end position="214"/>
    </location>
</feature>
<dbReference type="PANTHER" id="PTHR42751">
    <property type="entry name" value="SODIUM/HYDROGEN EXCHANGER FAMILY/TRKA DOMAIN PROTEIN"/>
    <property type="match status" value="1"/>
</dbReference>
<feature type="transmembrane region" description="Helical" evidence="7">
    <location>
        <begin position="333"/>
        <end position="353"/>
    </location>
</feature>
<feature type="transmembrane region" description="Helical" evidence="7">
    <location>
        <begin position="274"/>
        <end position="292"/>
    </location>
</feature>
<feature type="transmembrane region" description="Helical" evidence="7">
    <location>
        <begin position="304"/>
        <end position="327"/>
    </location>
</feature>
<feature type="transmembrane region" description="Helical" evidence="7">
    <location>
        <begin position="42"/>
        <end position="62"/>
    </location>
</feature>
<dbReference type="PROSITE" id="PS51201">
    <property type="entry name" value="RCK_N"/>
    <property type="match status" value="1"/>
</dbReference>
<keyword evidence="4 7" id="KW-0812">Transmembrane</keyword>
<feature type="transmembrane region" description="Helical" evidence="7">
    <location>
        <begin position="108"/>
        <end position="128"/>
    </location>
</feature>
<dbReference type="Gene3D" id="3.40.50.720">
    <property type="entry name" value="NAD(P)-binding Rossmann-like Domain"/>
    <property type="match status" value="1"/>
</dbReference>
<name>A0ABR6ELB8_9ACTN</name>
<comment type="caution">
    <text evidence="9">The sequence shown here is derived from an EMBL/GenBank/DDBJ whole genome shotgun (WGS) entry which is preliminary data.</text>
</comment>
<dbReference type="Proteomes" id="UP000766698">
    <property type="component" value="Unassembled WGS sequence"/>
</dbReference>
<keyword evidence="10" id="KW-1185">Reference proteome</keyword>
<dbReference type="PANTHER" id="PTHR42751:SF1">
    <property type="entry name" value="CATION_PROTON ANTIPORTER YBAL-RELATED"/>
    <property type="match status" value="1"/>
</dbReference>
<evidence type="ECO:0000259" key="8">
    <source>
        <dbReference type="PROSITE" id="PS51201"/>
    </source>
</evidence>
<comment type="subcellular location">
    <subcellularLocation>
        <location evidence="1">Membrane</location>
        <topology evidence="1">Multi-pass membrane protein</topology>
    </subcellularLocation>
</comment>
<accession>A0ABR6ELB8</accession>
<dbReference type="SUPFAM" id="SSF51735">
    <property type="entry name" value="NAD(P)-binding Rossmann-fold domains"/>
    <property type="match status" value="1"/>
</dbReference>
<dbReference type="InterPro" id="IPR003148">
    <property type="entry name" value="RCK_N"/>
</dbReference>
<evidence type="ECO:0000256" key="2">
    <source>
        <dbReference type="ARBA" id="ARBA00005551"/>
    </source>
</evidence>
<feature type="transmembrane region" description="Helical" evidence="7">
    <location>
        <begin position="140"/>
        <end position="162"/>
    </location>
</feature>
<feature type="transmembrane region" description="Helical" evidence="7">
    <location>
        <begin position="74"/>
        <end position="96"/>
    </location>
</feature>
<feature type="domain" description="RCK N-terminal" evidence="8">
    <location>
        <begin position="385"/>
        <end position="506"/>
    </location>
</feature>
<keyword evidence="6 7" id="KW-0472">Membrane</keyword>
<proteinExistence type="inferred from homology"/>
<evidence type="ECO:0000256" key="7">
    <source>
        <dbReference type="SAM" id="Phobius"/>
    </source>
</evidence>
<feature type="transmembrane region" description="Helical" evidence="7">
    <location>
        <begin position="168"/>
        <end position="185"/>
    </location>
</feature>
<dbReference type="Gene3D" id="1.20.1530.20">
    <property type="match status" value="1"/>
</dbReference>